<keyword evidence="1" id="KW-0472">Membrane</keyword>
<dbReference type="RefSeq" id="WP_273574508.1">
    <property type="nucleotide sequence ID" value="NZ_JAQRFN010000003.1"/>
</dbReference>
<evidence type="ECO:0000256" key="1">
    <source>
        <dbReference type="SAM" id="Phobius"/>
    </source>
</evidence>
<name>A0ABT5LNQ8_9GAMM</name>
<keyword evidence="1" id="KW-0812">Transmembrane</keyword>
<organism evidence="2 3">
    <name type="scientific">Xenorhabdus anantnagensis</name>
    <dbReference type="NCBI Taxonomy" id="3025875"/>
    <lineage>
        <taxon>Bacteria</taxon>
        <taxon>Pseudomonadati</taxon>
        <taxon>Pseudomonadota</taxon>
        <taxon>Gammaproteobacteria</taxon>
        <taxon>Enterobacterales</taxon>
        <taxon>Morganellaceae</taxon>
        <taxon>Xenorhabdus</taxon>
    </lineage>
</organism>
<dbReference type="EMBL" id="JAQRFN010000003">
    <property type="protein sequence ID" value="MDC9596040.1"/>
    <property type="molecule type" value="Genomic_DNA"/>
</dbReference>
<feature type="transmembrane region" description="Helical" evidence="1">
    <location>
        <begin position="147"/>
        <end position="167"/>
    </location>
</feature>
<feature type="transmembrane region" description="Helical" evidence="1">
    <location>
        <begin position="74"/>
        <end position="97"/>
    </location>
</feature>
<keyword evidence="1" id="KW-1133">Transmembrane helix</keyword>
<protein>
    <submittedName>
        <fullName evidence="2">DUF2938 domain-containing protein</fullName>
    </submittedName>
</protein>
<evidence type="ECO:0000313" key="3">
    <source>
        <dbReference type="Proteomes" id="UP001220225"/>
    </source>
</evidence>
<proteinExistence type="predicted"/>
<keyword evidence="3" id="KW-1185">Reference proteome</keyword>
<feature type="transmembrane region" description="Helical" evidence="1">
    <location>
        <begin position="12"/>
        <end position="31"/>
    </location>
</feature>
<sequence length="168" mass="18644">MQQMNEGLEFIVRSILIGAGATVLMDLWALFMKRSFGIPSLNYTMVGRWLGHIPKGRFCHKSIAQAEPVKSEIWIGWFVHYLIGIIFAGFLLFIWGLSWAKNPTFIPALFMGIVTVVAPFFIMQPGMGMGVVASKTPAPNTIRLRSLMAHASYGVALYLSALCLTLFS</sequence>
<dbReference type="Pfam" id="PF11158">
    <property type="entry name" value="DUF2938"/>
    <property type="match status" value="1"/>
</dbReference>
<gene>
    <name evidence="2" type="ORF">PSI14_03920</name>
</gene>
<feature type="transmembrane region" description="Helical" evidence="1">
    <location>
        <begin position="104"/>
        <end position="127"/>
    </location>
</feature>
<reference evidence="2 3" key="1">
    <citation type="submission" date="2023-02" db="EMBL/GenBank/DDBJ databases">
        <title>Entomopathogenic bacteria.</title>
        <authorList>
            <person name="Machado R.A."/>
        </authorList>
    </citation>
    <scope>NUCLEOTIDE SEQUENCE [LARGE SCALE GENOMIC DNA]</scope>
    <source>
        <strain evidence="2 3">XENO-2</strain>
    </source>
</reference>
<dbReference type="InterPro" id="IPR021329">
    <property type="entry name" value="DUF2938"/>
</dbReference>
<accession>A0ABT5LNQ8</accession>
<comment type="caution">
    <text evidence="2">The sequence shown here is derived from an EMBL/GenBank/DDBJ whole genome shotgun (WGS) entry which is preliminary data.</text>
</comment>
<dbReference type="Proteomes" id="UP001220225">
    <property type="component" value="Unassembled WGS sequence"/>
</dbReference>
<evidence type="ECO:0000313" key="2">
    <source>
        <dbReference type="EMBL" id="MDC9596040.1"/>
    </source>
</evidence>